<dbReference type="EMBL" id="KY684105">
    <property type="protein sequence ID" value="ARF10885.1"/>
    <property type="molecule type" value="Genomic_DNA"/>
</dbReference>
<keyword evidence="1" id="KW-0175">Coiled coil</keyword>
<feature type="coiled-coil region" evidence="1">
    <location>
        <begin position="42"/>
        <end position="69"/>
    </location>
</feature>
<reference evidence="3" key="1">
    <citation type="journal article" date="2017" name="Science">
        <title>Giant viruses with an expanded complement of translation system components.</title>
        <authorList>
            <person name="Schulz F."/>
            <person name="Yutin N."/>
            <person name="Ivanova N.N."/>
            <person name="Ortega D.R."/>
            <person name="Lee T.K."/>
            <person name="Vierheilig J."/>
            <person name="Daims H."/>
            <person name="Horn M."/>
            <person name="Wagner M."/>
            <person name="Jensen G.J."/>
            <person name="Kyrpides N.C."/>
            <person name="Koonin E.V."/>
            <person name="Woyke T."/>
        </authorList>
    </citation>
    <scope>NUCLEOTIDE SEQUENCE</scope>
    <source>
        <strain evidence="3">HKV1</strain>
    </source>
</reference>
<accession>A0A1V0SGN7</accession>
<feature type="transmembrane region" description="Helical" evidence="2">
    <location>
        <begin position="198"/>
        <end position="227"/>
    </location>
</feature>
<gene>
    <name evidence="3" type="ORF">Hokovirus_3_158</name>
</gene>
<protein>
    <submittedName>
        <fullName evidence="3">Uncharacterized protein</fullName>
    </submittedName>
</protein>
<evidence type="ECO:0000256" key="2">
    <source>
        <dbReference type="SAM" id="Phobius"/>
    </source>
</evidence>
<feature type="transmembrane region" description="Helical" evidence="2">
    <location>
        <begin position="172"/>
        <end position="192"/>
    </location>
</feature>
<proteinExistence type="predicted"/>
<keyword evidence="2" id="KW-0472">Membrane</keyword>
<keyword evidence="2" id="KW-0812">Transmembrane</keyword>
<keyword evidence="2" id="KW-1133">Transmembrane helix</keyword>
<evidence type="ECO:0000256" key="1">
    <source>
        <dbReference type="SAM" id="Coils"/>
    </source>
</evidence>
<evidence type="ECO:0000313" key="3">
    <source>
        <dbReference type="EMBL" id="ARF10885.1"/>
    </source>
</evidence>
<organism evidence="3">
    <name type="scientific">Hokovirus HKV1</name>
    <dbReference type="NCBI Taxonomy" id="1977638"/>
    <lineage>
        <taxon>Viruses</taxon>
        <taxon>Varidnaviria</taxon>
        <taxon>Bamfordvirae</taxon>
        <taxon>Nucleocytoviricota</taxon>
        <taxon>Megaviricetes</taxon>
        <taxon>Imitervirales</taxon>
        <taxon>Mimiviridae</taxon>
        <taxon>Klosneuvirinae</taxon>
        <taxon>Hokovirus</taxon>
    </lineage>
</organism>
<sequence>MQEYNEQTPILQAKIKYVTELNINTIKNNSDKQKQVTIDNINNQRKEVIQNINNELKIYKEKILLIRNLIAKDYVDNNYIVYDNKYGDYENFIKYTNKVNNCIKRGVIIDENNNWLIKLWNYKNNYNYDNLFNNKNEKYNLIKYYNVEPKKKQFFINNLYISESQEVSLTKLFVITIMMLIMCTILPILLLISELNIYIASIVILIYLFLCIFIPFCLVCVGLRFIIVYITVSPFWKQYYEYEKKREKYYNIIGKNNMELLIELNDQYNKLINTNNLNTY</sequence>
<name>A0A1V0SGN7_9VIRU</name>